<accession>A0A9W4E716</accession>
<evidence type="ECO:0000256" key="1">
    <source>
        <dbReference type="SAM" id="MobiDB-lite"/>
    </source>
</evidence>
<organism evidence="2 3">
    <name type="scientific">Actinacidiphila cocklensis</name>
    <dbReference type="NCBI Taxonomy" id="887465"/>
    <lineage>
        <taxon>Bacteria</taxon>
        <taxon>Bacillati</taxon>
        <taxon>Actinomycetota</taxon>
        <taxon>Actinomycetes</taxon>
        <taxon>Kitasatosporales</taxon>
        <taxon>Streptomycetaceae</taxon>
        <taxon>Actinacidiphila</taxon>
    </lineage>
</organism>
<reference evidence="2" key="1">
    <citation type="submission" date="2021-05" db="EMBL/GenBank/DDBJ databases">
        <authorList>
            <person name="Arsene-Ploetze F."/>
        </authorList>
    </citation>
    <scope>NUCLEOTIDE SEQUENCE</scope>
    <source>
        <strain evidence="2">DSM 42138</strain>
    </source>
</reference>
<dbReference type="AlphaFoldDB" id="A0A9W4E716"/>
<keyword evidence="3" id="KW-1185">Reference proteome</keyword>
<protein>
    <submittedName>
        <fullName evidence="2">Uncharacterized protein</fullName>
    </submittedName>
</protein>
<gene>
    <name evidence="2" type="ORF">SCOCK_250115</name>
</gene>
<sequence>MPLCGPFHSSTALPGRITNPTRPDCHRPRTRGRRRRSDEWHDPPVRPVRQQPPAR</sequence>
<comment type="caution">
    <text evidence="2">The sequence shown here is derived from an EMBL/GenBank/DDBJ whole genome shotgun (WGS) entry which is preliminary data.</text>
</comment>
<feature type="region of interest" description="Disordered" evidence="1">
    <location>
        <begin position="1"/>
        <end position="55"/>
    </location>
</feature>
<evidence type="ECO:0000313" key="3">
    <source>
        <dbReference type="Proteomes" id="UP001152519"/>
    </source>
</evidence>
<dbReference type="Proteomes" id="UP001152519">
    <property type="component" value="Unassembled WGS sequence"/>
</dbReference>
<proteinExistence type="predicted"/>
<dbReference type="EMBL" id="CAJSLV010000054">
    <property type="protein sequence ID" value="CAG6394296.1"/>
    <property type="molecule type" value="Genomic_DNA"/>
</dbReference>
<evidence type="ECO:0000313" key="2">
    <source>
        <dbReference type="EMBL" id="CAG6394296.1"/>
    </source>
</evidence>
<name>A0A9W4E716_9ACTN</name>